<evidence type="ECO:0000256" key="2">
    <source>
        <dbReference type="SAM" id="SignalP"/>
    </source>
</evidence>
<dbReference type="EMBL" id="LT670849">
    <property type="protein sequence ID" value="SHN69611.1"/>
    <property type="molecule type" value="Genomic_DNA"/>
</dbReference>
<feature type="region of interest" description="Disordered" evidence="1">
    <location>
        <begin position="78"/>
        <end position="101"/>
    </location>
</feature>
<keyword evidence="2" id="KW-0732">Signal</keyword>
<dbReference type="Proteomes" id="UP000184096">
    <property type="component" value="Chromosome I"/>
</dbReference>
<evidence type="ECO:0000313" key="4">
    <source>
        <dbReference type="Proteomes" id="UP000184096"/>
    </source>
</evidence>
<name>A0A1M7TG10_9BRAD</name>
<evidence type="ECO:0000313" key="3">
    <source>
        <dbReference type="EMBL" id="SHN69611.1"/>
    </source>
</evidence>
<evidence type="ECO:0008006" key="5">
    <source>
        <dbReference type="Google" id="ProtNLM"/>
    </source>
</evidence>
<dbReference type="AlphaFoldDB" id="A0A1M7TG10"/>
<organism evidence="3 4">
    <name type="scientific">Bradyrhizobium erythrophlei</name>
    <dbReference type="NCBI Taxonomy" id="1437360"/>
    <lineage>
        <taxon>Bacteria</taxon>
        <taxon>Pseudomonadati</taxon>
        <taxon>Pseudomonadota</taxon>
        <taxon>Alphaproteobacteria</taxon>
        <taxon>Hyphomicrobiales</taxon>
        <taxon>Nitrobacteraceae</taxon>
        <taxon>Bradyrhizobium</taxon>
    </lineage>
</organism>
<protein>
    <recommendedName>
        <fullName evidence="5">Cysteine rich repeat-containing protein</fullName>
    </recommendedName>
</protein>
<sequence length="101" mass="11393">MTGFALGRKLFGGMIAASALWLLPTAGWAYTAEQQQACMGDAFSLCGSEIPDVQRTTACMVRKQAQLSPGCRIYFRPQPQEVSERPRRQHRPYRQRLSEDD</sequence>
<accession>A0A1M7TG10</accession>
<evidence type="ECO:0000256" key="1">
    <source>
        <dbReference type="SAM" id="MobiDB-lite"/>
    </source>
</evidence>
<feature type="signal peptide" evidence="2">
    <location>
        <begin position="1"/>
        <end position="29"/>
    </location>
</feature>
<dbReference type="RefSeq" id="WP_244553211.1">
    <property type="nucleotide sequence ID" value="NZ_LT670849.1"/>
</dbReference>
<keyword evidence="4" id="KW-1185">Reference proteome</keyword>
<feature type="chain" id="PRO_5013020420" description="Cysteine rich repeat-containing protein" evidence="2">
    <location>
        <begin position="30"/>
        <end position="101"/>
    </location>
</feature>
<proteinExistence type="predicted"/>
<gene>
    <name evidence="3" type="ORF">SAMN05444170_1578</name>
</gene>
<reference evidence="4" key="1">
    <citation type="submission" date="2016-11" db="EMBL/GenBank/DDBJ databases">
        <authorList>
            <person name="Varghese N."/>
            <person name="Submissions S."/>
        </authorList>
    </citation>
    <scope>NUCLEOTIDE SEQUENCE [LARGE SCALE GENOMIC DNA]</scope>
    <source>
        <strain evidence="4">GAS401</strain>
    </source>
</reference>